<organism evidence="7 8">
    <name type="scientific">Actinomyces howellii</name>
    <dbReference type="NCBI Taxonomy" id="52771"/>
    <lineage>
        <taxon>Bacteria</taxon>
        <taxon>Bacillati</taxon>
        <taxon>Actinomycetota</taxon>
        <taxon>Actinomycetes</taxon>
        <taxon>Actinomycetales</taxon>
        <taxon>Actinomycetaceae</taxon>
        <taxon>Actinomyces</taxon>
    </lineage>
</organism>
<evidence type="ECO:0000256" key="5">
    <source>
        <dbReference type="ARBA" id="ARBA00023172"/>
    </source>
</evidence>
<keyword evidence="8" id="KW-1185">Reference proteome</keyword>
<proteinExistence type="inferred from homology"/>
<comment type="function">
    <text evidence="1 6">Required for the transposition of the insertion element.</text>
</comment>
<comment type="similarity">
    <text evidence="2 6">Belongs to the transposase mutator family.</text>
</comment>
<dbReference type="NCBIfam" id="NF033543">
    <property type="entry name" value="transpos_IS256"/>
    <property type="match status" value="1"/>
</dbReference>
<gene>
    <name evidence="7" type="ORF">NCTC11636_01609</name>
</gene>
<dbReference type="PROSITE" id="PS01007">
    <property type="entry name" value="TRANSPOSASE_MUTATOR"/>
    <property type="match status" value="1"/>
</dbReference>
<dbReference type="Proteomes" id="UP000266895">
    <property type="component" value="Chromosome"/>
</dbReference>
<evidence type="ECO:0000256" key="3">
    <source>
        <dbReference type="ARBA" id="ARBA00022578"/>
    </source>
</evidence>
<accession>A0A448HHF9</accession>
<keyword evidence="3 6" id="KW-0815">Transposition</keyword>
<dbReference type="GO" id="GO:0006313">
    <property type="term" value="P:DNA transposition"/>
    <property type="evidence" value="ECO:0007669"/>
    <property type="project" value="UniProtKB-UniRule"/>
</dbReference>
<evidence type="ECO:0000256" key="4">
    <source>
        <dbReference type="ARBA" id="ARBA00023125"/>
    </source>
</evidence>
<keyword evidence="4 6" id="KW-0238">DNA-binding</keyword>
<evidence type="ECO:0000313" key="8">
    <source>
        <dbReference type="Proteomes" id="UP000266895"/>
    </source>
</evidence>
<dbReference type="InterPro" id="IPR001207">
    <property type="entry name" value="Transposase_mutator"/>
</dbReference>
<dbReference type="Pfam" id="PF00872">
    <property type="entry name" value="Transposase_mut"/>
    <property type="match status" value="1"/>
</dbReference>
<name>A0A448HHF9_9ACTO</name>
<keyword evidence="6" id="KW-0814">Transposable element</keyword>
<dbReference type="GO" id="GO:0004803">
    <property type="term" value="F:transposase activity"/>
    <property type="evidence" value="ECO:0007669"/>
    <property type="project" value="UniProtKB-UniRule"/>
</dbReference>
<dbReference type="KEGG" id="ahw:NCTC11636_01609"/>
<reference evidence="7 8" key="1">
    <citation type="submission" date="2018-12" db="EMBL/GenBank/DDBJ databases">
        <authorList>
            <consortium name="Pathogen Informatics"/>
        </authorList>
    </citation>
    <scope>NUCLEOTIDE SEQUENCE [LARGE SCALE GENOMIC DNA]</scope>
    <source>
        <strain evidence="7 8">NCTC11636</strain>
    </source>
</reference>
<evidence type="ECO:0000256" key="2">
    <source>
        <dbReference type="ARBA" id="ARBA00010961"/>
    </source>
</evidence>
<protein>
    <recommendedName>
        <fullName evidence="6">Mutator family transposase</fullName>
    </recommendedName>
</protein>
<keyword evidence="5 6" id="KW-0233">DNA recombination</keyword>
<sequence>MTVTDEKTGPAGGRGVVEDLVASGGLDGLFERIDSGEVGLTGADGLLPALLKEALERGLQAELTEHLGYDKGEQAPVARGNARNGTTVKTISSEVGSFEIEVPRDRAGSFTPRLVRKGQRRMDGLDSMIISLYAGGMTVREIRHHLESTLGVELSVGTISRITDAVAEAVLDWQRRPLEEFYPVVYLDAIRVKVRVDHRVTTRSAHIAVGVDMDGIKHVLGIWVQAEEGASFWAHVCAELANRGVKDVLIVCCDGLTGLPEAIEATWPDSMVQTCVVHLIRASMRFVAYQDRKKVAAALKQVYAAPSEEAALEALAAFSSSPLGDKYPETVATWDRAWERFTPFLAFPPMLRRVIYTTNSIESLNYQLRKISKNRGHFPSDEAAVKLLWLAICNIEDKRARERDKDRNLPADKRKAKPRVVEGRITTNWKQALAQLATAYPDRINPHL</sequence>
<evidence type="ECO:0000256" key="1">
    <source>
        <dbReference type="ARBA" id="ARBA00002190"/>
    </source>
</evidence>
<dbReference type="EMBL" id="LR134350">
    <property type="protein sequence ID" value="VEG28573.1"/>
    <property type="molecule type" value="Genomic_DNA"/>
</dbReference>
<evidence type="ECO:0000313" key="7">
    <source>
        <dbReference type="EMBL" id="VEG28573.1"/>
    </source>
</evidence>
<dbReference type="AlphaFoldDB" id="A0A448HHF9"/>
<dbReference type="GO" id="GO:0003677">
    <property type="term" value="F:DNA binding"/>
    <property type="evidence" value="ECO:0007669"/>
    <property type="project" value="UniProtKB-UniRule"/>
</dbReference>
<dbReference type="PANTHER" id="PTHR33217:SF8">
    <property type="entry name" value="MUTATOR FAMILY TRANSPOSASE"/>
    <property type="match status" value="1"/>
</dbReference>
<evidence type="ECO:0000256" key="6">
    <source>
        <dbReference type="RuleBase" id="RU365089"/>
    </source>
</evidence>
<dbReference type="PANTHER" id="PTHR33217">
    <property type="entry name" value="TRANSPOSASE FOR INSERTION SEQUENCE ELEMENT IS1081"/>
    <property type="match status" value="1"/>
</dbReference>
<dbReference type="RefSeq" id="WP_164719441.1">
    <property type="nucleotide sequence ID" value="NZ_LR134350.1"/>
</dbReference>